<keyword evidence="3" id="KW-1185">Reference proteome</keyword>
<organism evidence="2 3">
    <name type="scientific">Tomitella cavernea</name>
    <dbReference type="NCBI Taxonomy" id="1387982"/>
    <lineage>
        <taxon>Bacteria</taxon>
        <taxon>Bacillati</taxon>
        <taxon>Actinomycetota</taxon>
        <taxon>Actinomycetes</taxon>
        <taxon>Mycobacteriales</taxon>
        <taxon>Tomitella</taxon>
    </lineage>
</organism>
<accession>A0ABP9D3A7</accession>
<gene>
    <name evidence="2" type="ORF">GCM10023353_35120</name>
</gene>
<name>A0ABP9D3A7_9ACTN</name>
<keyword evidence="1" id="KW-0472">Membrane</keyword>
<evidence type="ECO:0000313" key="3">
    <source>
        <dbReference type="Proteomes" id="UP001500839"/>
    </source>
</evidence>
<evidence type="ECO:0000256" key="1">
    <source>
        <dbReference type="SAM" id="Phobius"/>
    </source>
</evidence>
<keyword evidence="1" id="KW-1133">Transmembrane helix</keyword>
<feature type="transmembrane region" description="Helical" evidence="1">
    <location>
        <begin position="103"/>
        <end position="126"/>
    </location>
</feature>
<keyword evidence="1" id="KW-0812">Transmembrane</keyword>
<dbReference type="Proteomes" id="UP001500839">
    <property type="component" value="Unassembled WGS sequence"/>
</dbReference>
<feature type="transmembrane region" description="Helical" evidence="1">
    <location>
        <begin position="42"/>
        <end position="62"/>
    </location>
</feature>
<comment type="caution">
    <text evidence="2">The sequence shown here is derived from an EMBL/GenBank/DDBJ whole genome shotgun (WGS) entry which is preliminary data.</text>
</comment>
<protein>
    <submittedName>
        <fullName evidence="2">Uncharacterized protein</fullName>
    </submittedName>
</protein>
<reference evidence="3" key="1">
    <citation type="journal article" date="2019" name="Int. J. Syst. Evol. Microbiol.">
        <title>The Global Catalogue of Microorganisms (GCM) 10K type strain sequencing project: providing services to taxonomists for standard genome sequencing and annotation.</title>
        <authorList>
            <consortium name="The Broad Institute Genomics Platform"/>
            <consortium name="The Broad Institute Genome Sequencing Center for Infectious Disease"/>
            <person name="Wu L."/>
            <person name="Ma J."/>
        </authorList>
    </citation>
    <scope>NUCLEOTIDE SEQUENCE [LARGE SCALE GENOMIC DNA]</scope>
    <source>
        <strain evidence="3">JCM 18542</strain>
    </source>
</reference>
<feature type="transmembrane region" description="Helical" evidence="1">
    <location>
        <begin position="74"/>
        <end position="97"/>
    </location>
</feature>
<proteinExistence type="predicted"/>
<sequence length="141" mass="14629">MRTLQVTSAIAAVCSVLMWCFLLMQPVLPVSASAAVDAGFVVFVGGMLIGHLAAFVGLVASASLGPRPAWRHRILAGSHALTIILSGAVVLWAFVFPQSGWELLALPCGVMIGQLPAVCVLAAGMVSRRAGPSHVQDRLVG</sequence>
<evidence type="ECO:0000313" key="2">
    <source>
        <dbReference type="EMBL" id="GAA4823385.1"/>
    </source>
</evidence>
<dbReference type="EMBL" id="BAABKQ010000001">
    <property type="protein sequence ID" value="GAA4823385.1"/>
    <property type="molecule type" value="Genomic_DNA"/>
</dbReference>